<dbReference type="EMBL" id="CP003349">
    <property type="protein sequence ID" value="AFD06572.1"/>
    <property type="molecule type" value="Genomic_DNA"/>
</dbReference>
<dbReference type="RefSeq" id="WP_014679799.1">
    <property type="nucleotide sequence ID" value="NC_017770.1"/>
</dbReference>
<dbReference type="Proteomes" id="UP000007590">
    <property type="component" value="Chromosome"/>
</dbReference>
<reference evidence="1" key="1">
    <citation type="submission" date="2012-02" db="EMBL/GenBank/DDBJ databases">
        <title>The complete genome of Solitalea canadensis DSM 3403.</title>
        <authorList>
            <consortium name="US DOE Joint Genome Institute (JGI-PGF)"/>
            <person name="Lucas S."/>
            <person name="Copeland A."/>
            <person name="Lapidus A."/>
            <person name="Glavina del Rio T."/>
            <person name="Dalin E."/>
            <person name="Tice H."/>
            <person name="Bruce D."/>
            <person name="Goodwin L."/>
            <person name="Pitluck S."/>
            <person name="Peters L."/>
            <person name="Ovchinnikova G."/>
            <person name="Lu M."/>
            <person name="Kyrpides N."/>
            <person name="Mavromatis K."/>
            <person name="Ivanova N."/>
            <person name="Brettin T."/>
            <person name="Detter J.C."/>
            <person name="Han C."/>
            <person name="Larimer F."/>
            <person name="Land M."/>
            <person name="Hauser L."/>
            <person name="Markowitz V."/>
            <person name="Cheng J.-F."/>
            <person name="Hugenholtz P."/>
            <person name="Woyke T."/>
            <person name="Wu D."/>
            <person name="Spring S."/>
            <person name="Schroeder M."/>
            <person name="Kopitz M."/>
            <person name="Brambilla E."/>
            <person name="Klenk H.-P."/>
            <person name="Eisen J.A."/>
        </authorList>
    </citation>
    <scope>NUCLEOTIDE SEQUENCE</scope>
    <source>
        <strain evidence="1">DSM 3403</strain>
    </source>
</reference>
<dbReference type="OrthoDB" id="1270777at2"/>
<dbReference type="KEGG" id="scn:Solca_1497"/>
<sequence>MKNKECHKLKTVMKNLFTLLISLSLLVSCSQTKTDNLQWYEDQVIEQVIADSDSTYIIQIGMMAQAFHLDKQNENFESNLNLLQESLSNKRKITIGVEKGSAKIISVKK</sequence>
<dbReference type="AlphaFoldDB" id="H8KQF6"/>
<dbReference type="PROSITE" id="PS51257">
    <property type="entry name" value="PROKAR_LIPOPROTEIN"/>
    <property type="match status" value="1"/>
</dbReference>
<dbReference type="HOGENOM" id="CLU_2182209_0_0_10"/>
<evidence type="ECO:0000313" key="2">
    <source>
        <dbReference type="Proteomes" id="UP000007590"/>
    </source>
</evidence>
<proteinExistence type="predicted"/>
<evidence type="ECO:0000313" key="1">
    <source>
        <dbReference type="EMBL" id="AFD06572.1"/>
    </source>
</evidence>
<protein>
    <submittedName>
        <fullName evidence="1">Uncharacterized protein</fullName>
    </submittedName>
</protein>
<gene>
    <name evidence="1" type="ordered locus">Solca_1497</name>
</gene>
<name>H8KQF6_SOLCM</name>
<organism evidence="1 2">
    <name type="scientific">Solitalea canadensis (strain ATCC 29591 / DSM 3403 / JCM 21819 / LMG 8368 / NBRC 15130 / NCIMB 12057 / USAM 9D)</name>
    <name type="common">Flexibacter canadensis</name>
    <dbReference type="NCBI Taxonomy" id="929556"/>
    <lineage>
        <taxon>Bacteria</taxon>
        <taxon>Pseudomonadati</taxon>
        <taxon>Bacteroidota</taxon>
        <taxon>Sphingobacteriia</taxon>
        <taxon>Sphingobacteriales</taxon>
        <taxon>Sphingobacteriaceae</taxon>
        <taxon>Solitalea</taxon>
    </lineage>
</organism>
<accession>H8KQF6</accession>
<dbReference type="eggNOG" id="ENOG502ZNSZ">
    <property type="taxonomic scope" value="Bacteria"/>
</dbReference>
<keyword evidence="2" id="KW-1185">Reference proteome</keyword>